<dbReference type="EMBL" id="JAPDVG010000001">
    <property type="protein sequence ID" value="MCW4130966.1"/>
    <property type="molecule type" value="Genomic_DNA"/>
</dbReference>
<proteinExistence type="inferred from homology"/>
<evidence type="ECO:0000259" key="9">
    <source>
        <dbReference type="Pfam" id="PF00248"/>
    </source>
</evidence>
<evidence type="ECO:0000256" key="6">
    <source>
        <dbReference type="PIRSR" id="PIRSR000097-2"/>
    </source>
</evidence>
<keyword evidence="2" id="KW-0521">NADP</keyword>
<comment type="catalytic activity">
    <reaction evidence="4">
        <text>hydroxyacetone + NADP(+) = methylglyoxal + NADPH + H(+)</text>
        <dbReference type="Rhea" id="RHEA:27986"/>
        <dbReference type="ChEBI" id="CHEBI:15378"/>
        <dbReference type="ChEBI" id="CHEBI:17158"/>
        <dbReference type="ChEBI" id="CHEBI:27957"/>
        <dbReference type="ChEBI" id="CHEBI:57783"/>
        <dbReference type="ChEBI" id="CHEBI:58349"/>
    </reaction>
</comment>
<feature type="domain" description="NADP-dependent oxidoreductase" evidence="9">
    <location>
        <begin position="47"/>
        <end position="284"/>
    </location>
</feature>
<dbReference type="PANTHER" id="PTHR43827:SF3">
    <property type="entry name" value="NADP-DEPENDENT OXIDOREDUCTASE DOMAIN-CONTAINING PROTEIN"/>
    <property type="match status" value="1"/>
</dbReference>
<feature type="chain" id="PRO_5043610830" evidence="8">
    <location>
        <begin position="20"/>
        <end position="308"/>
    </location>
</feature>
<dbReference type="InterPro" id="IPR020471">
    <property type="entry name" value="AKR"/>
</dbReference>
<dbReference type="RefSeq" id="WP_264953015.1">
    <property type="nucleotide sequence ID" value="NZ_JAPDVE010000002.1"/>
</dbReference>
<evidence type="ECO:0000256" key="1">
    <source>
        <dbReference type="ARBA" id="ARBA00007905"/>
    </source>
</evidence>
<reference evidence="10" key="1">
    <citation type="submission" date="2022-11" db="EMBL/GenBank/DDBJ databases">
        <title>Genomic repertoires linked with pathogenic potency of arthritogenic Prevotella copri isolated from the gut of rheumatoid arthritis patients.</title>
        <authorList>
            <person name="Nii T."/>
            <person name="Maeda Y."/>
            <person name="Motooka D."/>
            <person name="Naito M."/>
            <person name="Matsumoto Y."/>
            <person name="Ogawa T."/>
            <person name="Oguro-Igashira E."/>
            <person name="Kishikawa T."/>
            <person name="Yamashita M."/>
            <person name="Koizumi S."/>
            <person name="Kurakawa T."/>
            <person name="Okumura R."/>
            <person name="Kayama H."/>
            <person name="Murakami M."/>
            <person name="Sakaguchi T."/>
            <person name="Das B."/>
            <person name="Nakamura S."/>
            <person name="Okada Y."/>
            <person name="Kumanogoh A."/>
            <person name="Takeda K."/>
        </authorList>
    </citation>
    <scope>NUCLEOTIDE SEQUENCE</scope>
    <source>
        <strain evidence="10">H019-1</strain>
    </source>
</reference>
<feature type="active site" description="Proton donor" evidence="5">
    <location>
        <position position="71"/>
    </location>
</feature>
<name>A0AAW5U6Z9_9BACT</name>
<feature type="signal peptide" evidence="8">
    <location>
        <begin position="1"/>
        <end position="19"/>
    </location>
</feature>
<dbReference type="InterPro" id="IPR023210">
    <property type="entry name" value="NADP_OxRdtase_dom"/>
</dbReference>
<keyword evidence="8" id="KW-0732">Signal</keyword>
<dbReference type="Gene3D" id="3.20.20.100">
    <property type="entry name" value="NADP-dependent oxidoreductase domain"/>
    <property type="match status" value="1"/>
</dbReference>
<evidence type="ECO:0000313" key="11">
    <source>
        <dbReference type="Proteomes" id="UP001209417"/>
    </source>
</evidence>
<comment type="caution">
    <text evidence="10">The sequence shown here is derived from an EMBL/GenBank/DDBJ whole genome shotgun (WGS) entry which is preliminary data.</text>
</comment>
<dbReference type="PIRSF" id="PIRSF000097">
    <property type="entry name" value="AKR"/>
    <property type="match status" value="1"/>
</dbReference>
<dbReference type="PROSITE" id="PS00062">
    <property type="entry name" value="ALDOKETO_REDUCTASE_2"/>
    <property type="match status" value="1"/>
</dbReference>
<evidence type="ECO:0000256" key="8">
    <source>
        <dbReference type="SAM" id="SignalP"/>
    </source>
</evidence>
<sequence>MKKLIFSLIALMTAMVMNGQVKQTYLTLNNGIQMPQFGLGVYSIPDGDETYNSVMTALKCGYRHIDTAHAYQNERSLGRAVKDSGIDRSEIWITSKLWPNEYGEGKTLKAIDRMCGRLGVDYIDLVYFHQPVGDFVGGWKEMEKALESGKVRAIGISNFDVNDSIWNSIVENCRIVPQIVQIECHPYAQREHWQKMAAKHNIQIECWFPLGGRESKGELLRDPVICEIAKAHGKSPAQIIIRWHMQMGFSVIPGASNPDYIQENIETFDFALSNHEMERIHQLNKEKRYFNMSYEDQVKWFSQFNPTD</sequence>
<dbReference type="FunFam" id="3.20.20.100:FF:000002">
    <property type="entry name" value="2,5-diketo-D-gluconic acid reductase A"/>
    <property type="match status" value="1"/>
</dbReference>
<evidence type="ECO:0000256" key="4">
    <source>
        <dbReference type="ARBA" id="ARBA00049445"/>
    </source>
</evidence>
<evidence type="ECO:0000256" key="2">
    <source>
        <dbReference type="ARBA" id="ARBA00022857"/>
    </source>
</evidence>
<evidence type="ECO:0000313" key="10">
    <source>
        <dbReference type="EMBL" id="MCW4130966.1"/>
    </source>
</evidence>
<accession>A0AAW5U6Z9</accession>
<protein>
    <submittedName>
        <fullName evidence="10">Aldo/keto reductase</fullName>
    </submittedName>
</protein>
<dbReference type="Proteomes" id="UP001209417">
    <property type="component" value="Unassembled WGS sequence"/>
</dbReference>
<dbReference type="SUPFAM" id="SSF51430">
    <property type="entry name" value="NAD(P)-linked oxidoreductase"/>
    <property type="match status" value="1"/>
</dbReference>
<keyword evidence="3" id="KW-0560">Oxidoreductase</keyword>
<gene>
    <name evidence="10" type="ORF">ONT19_05030</name>
</gene>
<evidence type="ECO:0000256" key="3">
    <source>
        <dbReference type="ARBA" id="ARBA00023002"/>
    </source>
</evidence>
<comment type="similarity">
    <text evidence="1">Belongs to the aldo/keto reductase family.</text>
</comment>
<dbReference type="Pfam" id="PF00248">
    <property type="entry name" value="Aldo_ket_red"/>
    <property type="match status" value="1"/>
</dbReference>
<feature type="binding site" evidence="6">
    <location>
        <position position="129"/>
    </location>
    <ligand>
        <name>substrate</name>
    </ligand>
</feature>
<organism evidence="10 11">
    <name type="scientific">Segatella copri</name>
    <dbReference type="NCBI Taxonomy" id="165179"/>
    <lineage>
        <taxon>Bacteria</taxon>
        <taxon>Pseudomonadati</taxon>
        <taxon>Bacteroidota</taxon>
        <taxon>Bacteroidia</taxon>
        <taxon>Bacteroidales</taxon>
        <taxon>Prevotellaceae</taxon>
        <taxon>Segatella</taxon>
    </lineage>
</organism>
<dbReference type="InterPro" id="IPR018170">
    <property type="entry name" value="Aldo/ket_reductase_CS"/>
</dbReference>
<dbReference type="PROSITE" id="PS00798">
    <property type="entry name" value="ALDOKETO_REDUCTASE_1"/>
    <property type="match status" value="1"/>
</dbReference>
<feature type="site" description="Lowers pKa of active site Tyr" evidence="7">
    <location>
        <position position="96"/>
    </location>
</feature>
<evidence type="ECO:0000256" key="7">
    <source>
        <dbReference type="PIRSR" id="PIRSR000097-3"/>
    </source>
</evidence>
<dbReference type="GO" id="GO:0016616">
    <property type="term" value="F:oxidoreductase activity, acting on the CH-OH group of donors, NAD or NADP as acceptor"/>
    <property type="evidence" value="ECO:0007669"/>
    <property type="project" value="UniProtKB-ARBA"/>
</dbReference>
<dbReference type="InterPro" id="IPR036812">
    <property type="entry name" value="NAD(P)_OxRdtase_dom_sf"/>
</dbReference>
<dbReference type="AlphaFoldDB" id="A0AAW5U6Z9"/>
<dbReference type="PANTHER" id="PTHR43827">
    <property type="entry name" value="2,5-DIKETO-D-GLUCONIC ACID REDUCTASE"/>
    <property type="match status" value="1"/>
</dbReference>
<dbReference type="PRINTS" id="PR00069">
    <property type="entry name" value="ALDKETRDTASE"/>
</dbReference>
<evidence type="ECO:0000256" key="5">
    <source>
        <dbReference type="PIRSR" id="PIRSR000097-1"/>
    </source>
</evidence>